<proteinExistence type="predicted"/>
<reference evidence="2 3" key="1">
    <citation type="submission" date="2017-09" db="EMBL/GenBank/DDBJ databases">
        <title>Depth-based differentiation of microbial function through sediment-hosted aquifers and enrichment of novel symbionts in the deep terrestrial subsurface.</title>
        <authorList>
            <person name="Probst A.J."/>
            <person name="Ladd B."/>
            <person name="Jarett J.K."/>
            <person name="Geller-Mcgrath D.E."/>
            <person name="Sieber C.M."/>
            <person name="Emerson J.B."/>
            <person name="Anantharaman K."/>
            <person name="Thomas B.C."/>
            <person name="Malmstrom R."/>
            <person name="Stieglmeier M."/>
            <person name="Klingl A."/>
            <person name="Woyke T."/>
            <person name="Ryan C.M."/>
            <person name="Banfield J.F."/>
        </authorList>
    </citation>
    <scope>NUCLEOTIDE SEQUENCE [LARGE SCALE GENOMIC DNA]</scope>
    <source>
        <strain evidence="2">CG12_big_fil_rev_8_21_14_0_65_43_15</strain>
    </source>
</reference>
<dbReference type="Pfam" id="PF05157">
    <property type="entry name" value="MshEN"/>
    <property type="match status" value="1"/>
</dbReference>
<dbReference type="Gene3D" id="3.30.300.160">
    <property type="entry name" value="Type II secretion system, protein E, N-terminal domain"/>
    <property type="match status" value="1"/>
</dbReference>
<dbReference type="SUPFAM" id="SSF160246">
    <property type="entry name" value="EspE N-terminal domain-like"/>
    <property type="match status" value="1"/>
</dbReference>
<protein>
    <recommendedName>
        <fullName evidence="1">Type II secretion system protein GspE N-terminal domain-containing protein</fullName>
    </recommendedName>
</protein>
<name>A0A2J0LPB0_9BACT</name>
<dbReference type="AlphaFoldDB" id="A0A2J0LPB0"/>
<evidence type="ECO:0000313" key="2">
    <source>
        <dbReference type="EMBL" id="PIW66596.1"/>
    </source>
</evidence>
<comment type="caution">
    <text evidence="2">The sequence shown here is derived from an EMBL/GenBank/DDBJ whole genome shotgun (WGS) entry which is preliminary data.</text>
</comment>
<gene>
    <name evidence="2" type="ORF">COW11_02535</name>
</gene>
<dbReference type="InterPro" id="IPR037257">
    <property type="entry name" value="T2SS_E_N_sf"/>
</dbReference>
<feature type="domain" description="Type II secretion system protein GspE N-terminal" evidence="1">
    <location>
        <begin position="59"/>
        <end position="139"/>
    </location>
</feature>
<dbReference type="EMBL" id="PFGP01000054">
    <property type="protein sequence ID" value="PIW66596.1"/>
    <property type="molecule type" value="Genomic_DNA"/>
</dbReference>
<evidence type="ECO:0000259" key="1">
    <source>
        <dbReference type="Pfam" id="PF05157"/>
    </source>
</evidence>
<accession>A0A2J0LPB0</accession>
<dbReference type="Proteomes" id="UP000231267">
    <property type="component" value="Unassembled WGS sequence"/>
</dbReference>
<sequence>MKKPIGQSMVEARLITKDQLEDLLEYQKRQREKVIFGKLSLELGLISEDQFAPFIASYFDVPFINLKDHPIIVRREAINMIPESIARRLNVLPLTKDNNTLTVAVSDPLDLVALDNLAIVSHCNVKPVVSTPSQITHSITISYGIL</sequence>
<evidence type="ECO:0000313" key="3">
    <source>
        <dbReference type="Proteomes" id="UP000231267"/>
    </source>
</evidence>
<organism evidence="2 3">
    <name type="scientific">Candidatus Taenaricola geysiri</name>
    <dbReference type="NCBI Taxonomy" id="1974752"/>
    <lineage>
        <taxon>Bacteria</taxon>
        <taxon>Pseudomonadati</taxon>
        <taxon>Candidatus Omnitrophota</taxon>
        <taxon>Candidatus Taenaricola</taxon>
    </lineage>
</organism>
<dbReference type="InterPro" id="IPR007831">
    <property type="entry name" value="T2SS_GspE_N"/>
</dbReference>